<proteinExistence type="predicted"/>
<dbReference type="Proteomes" id="UP001597191">
    <property type="component" value="Unassembled WGS sequence"/>
</dbReference>
<accession>A0ABW4BL49</accession>
<keyword evidence="2" id="KW-1185">Reference proteome</keyword>
<reference evidence="2" key="1">
    <citation type="journal article" date="2019" name="Int. J. Syst. Evol. Microbiol.">
        <title>The Global Catalogue of Microorganisms (GCM) 10K type strain sequencing project: providing services to taxonomists for standard genome sequencing and annotation.</title>
        <authorList>
            <consortium name="The Broad Institute Genomics Platform"/>
            <consortium name="The Broad Institute Genome Sequencing Center for Infectious Disease"/>
            <person name="Wu L."/>
            <person name="Ma J."/>
        </authorList>
    </citation>
    <scope>NUCLEOTIDE SEQUENCE [LARGE SCALE GENOMIC DNA]</scope>
    <source>
        <strain evidence="2">CCM 8937</strain>
    </source>
</reference>
<comment type="caution">
    <text evidence="1">The sequence shown here is derived from an EMBL/GenBank/DDBJ whole genome shotgun (WGS) entry which is preliminary data.</text>
</comment>
<protein>
    <recommendedName>
        <fullName evidence="3">Glycosyl hydrolase family 13 catalytic domain-containing protein</fullName>
    </recommendedName>
</protein>
<evidence type="ECO:0000313" key="1">
    <source>
        <dbReference type="EMBL" id="MFD1410556.1"/>
    </source>
</evidence>
<evidence type="ECO:0000313" key="2">
    <source>
        <dbReference type="Proteomes" id="UP001597191"/>
    </source>
</evidence>
<name>A0ABW4BL49_9LACO</name>
<sequence>MMLDTDPKLAVTGWLAKEDPEMLAETDRLSFFLYLYELLAKNDGIASDFTGFTLEPLLNQPQILGYRDAYRADPEGFEKKVLAAYQQQELRVNKSLATMAYVLVKNNPLAYLQDFVQGFDFWKNWQKNHRPSTNFLLSNHDQERITQYFLKNK</sequence>
<organism evidence="1 2">
    <name type="scientific">Lapidilactobacillus gannanensis</name>
    <dbReference type="NCBI Taxonomy" id="2486002"/>
    <lineage>
        <taxon>Bacteria</taxon>
        <taxon>Bacillati</taxon>
        <taxon>Bacillota</taxon>
        <taxon>Bacilli</taxon>
        <taxon>Lactobacillales</taxon>
        <taxon>Lactobacillaceae</taxon>
        <taxon>Lapidilactobacillus</taxon>
    </lineage>
</organism>
<dbReference type="EMBL" id="JBHTOH010000017">
    <property type="protein sequence ID" value="MFD1410556.1"/>
    <property type="molecule type" value="Genomic_DNA"/>
</dbReference>
<gene>
    <name evidence="1" type="ORF">ACFQ4R_02815</name>
</gene>
<dbReference type="RefSeq" id="WP_125649791.1">
    <property type="nucleotide sequence ID" value="NZ_JBHTOH010000017.1"/>
</dbReference>
<evidence type="ECO:0008006" key="3">
    <source>
        <dbReference type="Google" id="ProtNLM"/>
    </source>
</evidence>